<comment type="caution">
    <text evidence="2">The sequence shown here is derived from an EMBL/GenBank/DDBJ whole genome shotgun (WGS) entry which is preliminary data.</text>
</comment>
<name>A0ABT1DEY6_9PROT</name>
<evidence type="ECO:0000256" key="1">
    <source>
        <dbReference type="SAM" id="SignalP"/>
    </source>
</evidence>
<keyword evidence="1" id="KW-0732">Signal</keyword>
<gene>
    <name evidence="2" type="ORF">JYK14_25630</name>
</gene>
<organism evidence="2 3">
    <name type="scientific">Siccirubricoccus soli</name>
    <dbReference type="NCBI Taxonomy" id="2899147"/>
    <lineage>
        <taxon>Bacteria</taxon>
        <taxon>Pseudomonadati</taxon>
        <taxon>Pseudomonadota</taxon>
        <taxon>Alphaproteobacteria</taxon>
        <taxon>Acetobacterales</taxon>
        <taxon>Roseomonadaceae</taxon>
        <taxon>Siccirubricoccus</taxon>
    </lineage>
</organism>
<feature type="signal peptide" evidence="1">
    <location>
        <begin position="1"/>
        <end position="20"/>
    </location>
</feature>
<dbReference type="InterPro" id="IPR013424">
    <property type="entry name" value="Ice-binding_C"/>
</dbReference>
<reference evidence="2 3" key="1">
    <citation type="submission" date="2021-12" db="EMBL/GenBank/DDBJ databases">
        <title>Siccirubricoccus leaddurans sp. nov., a high concentration Zn2+ tolerance bacterium.</title>
        <authorList>
            <person name="Cao Y."/>
        </authorList>
    </citation>
    <scope>NUCLEOTIDE SEQUENCE [LARGE SCALE GENOMIC DNA]</scope>
    <source>
        <strain evidence="2 3">KC 17139</strain>
    </source>
</reference>
<dbReference type="Proteomes" id="UP001523392">
    <property type="component" value="Unassembled WGS sequence"/>
</dbReference>
<dbReference type="NCBIfam" id="TIGR02595">
    <property type="entry name" value="PEP_CTERM"/>
    <property type="match status" value="1"/>
</dbReference>
<evidence type="ECO:0000313" key="3">
    <source>
        <dbReference type="Proteomes" id="UP001523392"/>
    </source>
</evidence>
<evidence type="ECO:0000313" key="2">
    <source>
        <dbReference type="EMBL" id="MCO6419520.1"/>
    </source>
</evidence>
<accession>A0ABT1DEY6</accession>
<dbReference type="EMBL" id="JAFIRR010000201">
    <property type="protein sequence ID" value="MCO6419520.1"/>
    <property type="molecule type" value="Genomic_DNA"/>
</dbReference>
<proteinExistence type="predicted"/>
<keyword evidence="3" id="KW-1185">Reference proteome</keyword>
<dbReference type="RefSeq" id="WP_252956211.1">
    <property type="nucleotide sequence ID" value="NZ_JAFIRR010000201.1"/>
</dbReference>
<sequence>MRLVLALLLSCCGFAAPAAASLLGQQMTAGYRYPELGTTYPSTVWSPAGFTIGAGVETVGLVENVTSISVDFAANRLTLLLATTLPAPTWGSVDFNGPVFTAAAPLGIIGATVNAATTLAGFDVSRISVTGTEVRIDWAGLSYVDGTRLVVDFQLVPEPAGMALLLAGLGLLGLLRGTAPGRSVAIG</sequence>
<protein>
    <submittedName>
        <fullName evidence="2">PEP-CTERM sorting domain-containing protein</fullName>
    </submittedName>
</protein>
<feature type="chain" id="PRO_5047096744" evidence="1">
    <location>
        <begin position="21"/>
        <end position="187"/>
    </location>
</feature>